<evidence type="ECO:0000256" key="1">
    <source>
        <dbReference type="SAM" id="MobiDB-lite"/>
    </source>
</evidence>
<name>A0ABD3NP16_9STRA</name>
<evidence type="ECO:0000256" key="2">
    <source>
        <dbReference type="SAM" id="SignalP"/>
    </source>
</evidence>
<accession>A0ABD3NP16</accession>
<feature type="chain" id="PRO_5044859885" evidence="2">
    <location>
        <begin position="17"/>
        <end position="291"/>
    </location>
</feature>
<gene>
    <name evidence="3" type="ORF">ACHAW5_010978</name>
</gene>
<reference evidence="3 4" key="1">
    <citation type="submission" date="2024-10" db="EMBL/GenBank/DDBJ databases">
        <title>Updated reference genomes for cyclostephanoid diatoms.</title>
        <authorList>
            <person name="Roberts W.R."/>
            <person name="Alverson A.J."/>
        </authorList>
    </citation>
    <scope>NUCLEOTIDE SEQUENCE [LARGE SCALE GENOMIC DNA]</scope>
    <source>
        <strain evidence="3 4">AJA276-08</strain>
    </source>
</reference>
<evidence type="ECO:0000313" key="3">
    <source>
        <dbReference type="EMBL" id="KAL3777654.1"/>
    </source>
</evidence>
<dbReference type="Proteomes" id="UP001530315">
    <property type="component" value="Unassembled WGS sequence"/>
</dbReference>
<feature type="signal peptide" evidence="2">
    <location>
        <begin position="1"/>
        <end position="16"/>
    </location>
</feature>
<sequence>MKFILALLLTLPLTSSSFTPAAWLVSQPTAVRPSSSSALKAAQKRRRRKTAPPASPTAPSSDDDLPDFDDDDGYESGDGEWSGAVASSEPTPRTKTQPSSVVPIRRGPGLNPKLAEEVGGNVDGLDEEIILEAMRGRTGDKEWQPPRSIQDTISDRSLEKLMDFDRMIERDGGGAVVELPEFDDVISRRKRQDAMREGRVEDAAILIETSGMGKKAARDAERRALAMQRVREEAEVQKSPFADLNILKLLENGAWAGIGLLVLWEFYINSPLFERAAPLIPVVYDTVPPGM</sequence>
<keyword evidence="4" id="KW-1185">Reference proteome</keyword>
<dbReference type="AlphaFoldDB" id="A0ABD3NP16"/>
<proteinExistence type="predicted"/>
<feature type="compositionally biased region" description="Polar residues" evidence="1">
    <location>
        <begin position="88"/>
        <end position="100"/>
    </location>
</feature>
<keyword evidence="2" id="KW-0732">Signal</keyword>
<organism evidence="3 4">
    <name type="scientific">Stephanodiscus triporus</name>
    <dbReference type="NCBI Taxonomy" id="2934178"/>
    <lineage>
        <taxon>Eukaryota</taxon>
        <taxon>Sar</taxon>
        <taxon>Stramenopiles</taxon>
        <taxon>Ochrophyta</taxon>
        <taxon>Bacillariophyta</taxon>
        <taxon>Coscinodiscophyceae</taxon>
        <taxon>Thalassiosirophycidae</taxon>
        <taxon>Stephanodiscales</taxon>
        <taxon>Stephanodiscaceae</taxon>
        <taxon>Stephanodiscus</taxon>
    </lineage>
</organism>
<evidence type="ECO:0000313" key="4">
    <source>
        <dbReference type="Proteomes" id="UP001530315"/>
    </source>
</evidence>
<feature type="compositionally biased region" description="Acidic residues" evidence="1">
    <location>
        <begin position="61"/>
        <end position="78"/>
    </location>
</feature>
<dbReference type="EMBL" id="JALLAZ020001273">
    <property type="protein sequence ID" value="KAL3777654.1"/>
    <property type="molecule type" value="Genomic_DNA"/>
</dbReference>
<protein>
    <submittedName>
        <fullName evidence="3">Uncharacterized protein</fullName>
    </submittedName>
</protein>
<comment type="caution">
    <text evidence="3">The sequence shown here is derived from an EMBL/GenBank/DDBJ whole genome shotgun (WGS) entry which is preliminary data.</text>
</comment>
<feature type="region of interest" description="Disordered" evidence="1">
    <location>
        <begin position="27"/>
        <end position="115"/>
    </location>
</feature>